<organism evidence="1 2">
    <name type="scientific">Pelomonas dachongensis</name>
    <dbReference type="NCBI Taxonomy" id="3299029"/>
    <lineage>
        <taxon>Bacteria</taxon>
        <taxon>Pseudomonadati</taxon>
        <taxon>Pseudomonadota</taxon>
        <taxon>Betaproteobacteria</taxon>
        <taxon>Burkholderiales</taxon>
        <taxon>Sphaerotilaceae</taxon>
        <taxon>Roseateles</taxon>
    </lineage>
</organism>
<dbReference type="EMBL" id="JBIGHY010000002">
    <property type="protein sequence ID" value="MFG6413794.1"/>
    <property type="molecule type" value="Genomic_DNA"/>
</dbReference>
<protein>
    <submittedName>
        <fullName evidence="1">Uncharacterized protein</fullName>
    </submittedName>
</protein>
<sequence>MLNANGSIQFDTSLAVYRGALLIDIVLYGVIGAPQQVISYPQWAGRTVFWSHVGPKSGSAAITVSYASGYPVVAFPTFAEAGATRTAFVFVN</sequence>
<name>A0ABW7EK99_9BURK</name>
<dbReference type="Proteomes" id="UP001606300">
    <property type="component" value="Unassembled WGS sequence"/>
</dbReference>
<accession>A0ABW7EK99</accession>
<proteinExistence type="predicted"/>
<evidence type="ECO:0000313" key="1">
    <source>
        <dbReference type="EMBL" id="MFG6413794.1"/>
    </source>
</evidence>
<dbReference type="RefSeq" id="WP_394469869.1">
    <property type="nucleotide sequence ID" value="NZ_JBIGHY010000002.1"/>
</dbReference>
<comment type="caution">
    <text evidence="1">The sequence shown here is derived from an EMBL/GenBank/DDBJ whole genome shotgun (WGS) entry which is preliminary data.</text>
</comment>
<gene>
    <name evidence="1" type="ORF">ACG02S_07760</name>
</gene>
<keyword evidence="2" id="KW-1185">Reference proteome</keyword>
<evidence type="ECO:0000313" key="2">
    <source>
        <dbReference type="Proteomes" id="UP001606300"/>
    </source>
</evidence>
<reference evidence="1 2" key="1">
    <citation type="submission" date="2024-09" db="EMBL/GenBank/DDBJ databases">
        <title>Novel species of the genus Pelomonas and Roseateles isolated from streams.</title>
        <authorList>
            <person name="Lu H."/>
        </authorList>
    </citation>
    <scope>NUCLEOTIDE SEQUENCE [LARGE SCALE GENOMIC DNA]</scope>
    <source>
        <strain evidence="1 2">DC23W</strain>
    </source>
</reference>